<evidence type="ECO:0000256" key="1">
    <source>
        <dbReference type="ARBA" id="ARBA00004429"/>
    </source>
</evidence>
<evidence type="ECO:0000256" key="7">
    <source>
        <dbReference type="ARBA" id="ARBA00022989"/>
    </source>
</evidence>
<dbReference type="STRING" id="1742972.COMA1_20015"/>
<protein>
    <recommendedName>
        <fullName evidence="9">Transport permease protein</fullName>
    </recommendedName>
</protein>
<dbReference type="PANTHER" id="PTHR30413:SF8">
    <property type="entry name" value="TRANSPORT PERMEASE PROTEIN"/>
    <property type="match status" value="1"/>
</dbReference>
<feature type="transmembrane region" description="Helical" evidence="9">
    <location>
        <begin position="201"/>
        <end position="220"/>
    </location>
</feature>
<accession>A0A0S4LB48</accession>
<keyword evidence="8 9" id="KW-0472">Membrane</keyword>
<comment type="similarity">
    <text evidence="2 9">Belongs to the ABC-2 integral membrane protein family.</text>
</comment>
<feature type="transmembrane region" description="Helical" evidence="9">
    <location>
        <begin position="88"/>
        <end position="110"/>
    </location>
</feature>
<comment type="subcellular location">
    <subcellularLocation>
        <location evidence="1">Cell inner membrane</location>
        <topology evidence="1">Multi-pass membrane protein</topology>
    </subcellularLocation>
    <subcellularLocation>
        <location evidence="9">Cell membrane</location>
        <topology evidence="9">Multi-pass membrane protein</topology>
    </subcellularLocation>
</comment>
<dbReference type="InterPro" id="IPR047817">
    <property type="entry name" value="ABC2_TM_bact-type"/>
</dbReference>
<sequence length="286" mass="32436">MESNVHVDAGLSLPRRKLIIQKRSGLLDIDWSALWEYRELGYILIWRDVTVRYKQTAIGVAWVILQPLITMLIFTAIFGMLAKVPSDGVWYPVFSLTALLPWTYFAQAVTRAGESVVTNAKIVSKIYFPRLWLPLAMVVSPLIDFALSMVLLFGLLLYAGIPLSWKVVTLPAFIVLAMLTALGLSLFTAAMNVKYRDVGHAIPFVIQIWMYLSPIVYPVSLVPEQWRWLYGLNPMTGVIEGFRWALLGRTAPDWTLIVESVIVLLLVVISGLVYFRKMERQFADII</sequence>
<feature type="transmembrane region" description="Helical" evidence="9">
    <location>
        <begin position="57"/>
        <end position="82"/>
    </location>
</feature>
<feature type="domain" description="ABC transmembrane type-2" evidence="10">
    <location>
        <begin position="58"/>
        <end position="278"/>
    </location>
</feature>
<keyword evidence="4 9" id="KW-1003">Cell membrane</keyword>
<proteinExistence type="inferred from homology"/>
<keyword evidence="7 9" id="KW-1133">Transmembrane helix</keyword>
<dbReference type="PROSITE" id="PS51012">
    <property type="entry name" value="ABC_TM2"/>
    <property type="match status" value="1"/>
</dbReference>
<evidence type="ECO:0000256" key="6">
    <source>
        <dbReference type="ARBA" id="ARBA00022692"/>
    </source>
</evidence>
<dbReference type="GO" id="GO:0005886">
    <property type="term" value="C:plasma membrane"/>
    <property type="evidence" value="ECO:0007669"/>
    <property type="project" value="UniProtKB-SubCell"/>
</dbReference>
<dbReference type="GO" id="GO:0015920">
    <property type="term" value="P:lipopolysaccharide transport"/>
    <property type="evidence" value="ECO:0007669"/>
    <property type="project" value="TreeGrafter"/>
</dbReference>
<evidence type="ECO:0000313" key="12">
    <source>
        <dbReference type="Proteomes" id="UP000199032"/>
    </source>
</evidence>
<organism evidence="11 12">
    <name type="scientific">Candidatus Nitrospira nitrosa</name>
    <dbReference type="NCBI Taxonomy" id="1742972"/>
    <lineage>
        <taxon>Bacteria</taxon>
        <taxon>Pseudomonadati</taxon>
        <taxon>Nitrospirota</taxon>
        <taxon>Nitrospiria</taxon>
        <taxon>Nitrospirales</taxon>
        <taxon>Nitrospiraceae</taxon>
        <taxon>Nitrospira</taxon>
    </lineage>
</organism>
<dbReference type="Proteomes" id="UP000199032">
    <property type="component" value="Unassembled WGS sequence"/>
</dbReference>
<keyword evidence="5" id="KW-0997">Cell inner membrane</keyword>
<gene>
    <name evidence="11" type="ORF">COMA1_20015</name>
</gene>
<feature type="transmembrane region" description="Helical" evidence="9">
    <location>
        <begin position="167"/>
        <end position="189"/>
    </location>
</feature>
<dbReference type="Pfam" id="PF01061">
    <property type="entry name" value="ABC2_membrane"/>
    <property type="match status" value="1"/>
</dbReference>
<keyword evidence="12" id="KW-1185">Reference proteome</keyword>
<evidence type="ECO:0000256" key="4">
    <source>
        <dbReference type="ARBA" id="ARBA00022475"/>
    </source>
</evidence>
<evidence type="ECO:0000256" key="8">
    <source>
        <dbReference type="ARBA" id="ARBA00023136"/>
    </source>
</evidence>
<dbReference type="PANTHER" id="PTHR30413">
    <property type="entry name" value="INNER MEMBRANE TRANSPORT PERMEASE"/>
    <property type="match status" value="1"/>
</dbReference>
<dbReference type="OrthoDB" id="9786910at2"/>
<reference evidence="11 12" key="1">
    <citation type="submission" date="2015-10" db="EMBL/GenBank/DDBJ databases">
        <authorList>
            <person name="Gilbert D.G."/>
        </authorList>
    </citation>
    <scope>NUCLEOTIDE SEQUENCE [LARGE SCALE GENOMIC DNA]</scope>
    <source>
        <strain evidence="11">COMA1</strain>
    </source>
</reference>
<feature type="transmembrane region" description="Helical" evidence="9">
    <location>
        <begin position="131"/>
        <end position="161"/>
    </location>
</feature>
<name>A0A0S4LB48_9BACT</name>
<dbReference type="EMBL" id="CZQA01000008">
    <property type="protein sequence ID" value="CUS34903.1"/>
    <property type="molecule type" value="Genomic_DNA"/>
</dbReference>
<dbReference type="InterPro" id="IPR013525">
    <property type="entry name" value="ABC2_TM"/>
</dbReference>
<evidence type="ECO:0000256" key="2">
    <source>
        <dbReference type="ARBA" id="ARBA00007783"/>
    </source>
</evidence>
<evidence type="ECO:0000313" key="11">
    <source>
        <dbReference type="EMBL" id="CUS34903.1"/>
    </source>
</evidence>
<keyword evidence="3 9" id="KW-0813">Transport</keyword>
<dbReference type="GO" id="GO:0140359">
    <property type="term" value="F:ABC-type transporter activity"/>
    <property type="evidence" value="ECO:0007669"/>
    <property type="project" value="InterPro"/>
</dbReference>
<feature type="transmembrane region" description="Helical" evidence="9">
    <location>
        <begin position="254"/>
        <end position="275"/>
    </location>
</feature>
<evidence type="ECO:0000256" key="5">
    <source>
        <dbReference type="ARBA" id="ARBA00022519"/>
    </source>
</evidence>
<evidence type="ECO:0000256" key="3">
    <source>
        <dbReference type="ARBA" id="ARBA00022448"/>
    </source>
</evidence>
<evidence type="ECO:0000259" key="10">
    <source>
        <dbReference type="PROSITE" id="PS51012"/>
    </source>
</evidence>
<evidence type="ECO:0000256" key="9">
    <source>
        <dbReference type="RuleBase" id="RU361157"/>
    </source>
</evidence>
<dbReference type="AlphaFoldDB" id="A0A0S4LB48"/>
<keyword evidence="6 9" id="KW-0812">Transmembrane</keyword>